<name>A0A3E2TDH8_9FIRM</name>
<dbReference type="Proteomes" id="UP000260773">
    <property type="component" value="Unassembled WGS sequence"/>
</dbReference>
<proteinExistence type="predicted"/>
<keyword evidence="1" id="KW-0472">Membrane</keyword>
<comment type="caution">
    <text evidence="2">The sequence shown here is derived from an EMBL/GenBank/DDBJ whole genome shotgun (WGS) entry which is preliminary data.</text>
</comment>
<gene>
    <name evidence="2" type="ORF">DW070_15820</name>
</gene>
<protein>
    <submittedName>
        <fullName evidence="2">Uncharacterized protein</fullName>
    </submittedName>
</protein>
<evidence type="ECO:0000256" key="1">
    <source>
        <dbReference type="SAM" id="Phobius"/>
    </source>
</evidence>
<organism evidence="2 3">
    <name type="scientific">Coprococcus catus</name>
    <dbReference type="NCBI Taxonomy" id="116085"/>
    <lineage>
        <taxon>Bacteria</taxon>
        <taxon>Bacillati</taxon>
        <taxon>Bacillota</taxon>
        <taxon>Clostridia</taxon>
        <taxon>Lachnospirales</taxon>
        <taxon>Lachnospiraceae</taxon>
        <taxon>Coprococcus</taxon>
    </lineage>
</organism>
<dbReference type="AlphaFoldDB" id="A0A3E2TDH8"/>
<feature type="transmembrane region" description="Helical" evidence="1">
    <location>
        <begin position="58"/>
        <end position="79"/>
    </location>
</feature>
<dbReference type="RefSeq" id="WP_015513309.1">
    <property type="nucleotide sequence ID" value="NZ_JAQDKA010000008.1"/>
</dbReference>
<dbReference type="EMBL" id="QVEP01000066">
    <property type="protein sequence ID" value="RGB73220.1"/>
    <property type="molecule type" value="Genomic_DNA"/>
</dbReference>
<evidence type="ECO:0000313" key="2">
    <source>
        <dbReference type="EMBL" id="RGB73220.1"/>
    </source>
</evidence>
<reference evidence="2 3" key="1">
    <citation type="submission" date="2018-08" db="EMBL/GenBank/DDBJ databases">
        <title>A genome reference for cultivated species of the human gut microbiota.</title>
        <authorList>
            <person name="Zou Y."/>
            <person name="Xue W."/>
            <person name="Luo G."/>
        </authorList>
    </citation>
    <scope>NUCLEOTIDE SEQUENCE [LARGE SCALE GENOMIC DNA]</scope>
    <source>
        <strain evidence="2 3">AF45-17</strain>
    </source>
</reference>
<accession>A0A3E2TDH8</accession>
<keyword evidence="1" id="KW-0812">Transmembrane</keyword>
<sequence>MNSTATQIAKIISTPNPSAPITTHALAELGNGSMQNGLRRIISYFAAESASKLRLGRIQGVLVGVIGTAVVAGGIAFIYQETQKKQLETEGKIILNTLQKSANENTIYCRENSLR</sequence>
<keyword evidence="1" id="KW-1133">Transmembrane helix</keyword>
<evidence type="ECO:0000313" key="3">
    <source>
        <dbReference type="Proteomes" id="UP000260773"/>
    </source>
</evidence>